<evidence type="ECO:0008006" key="4">
    <source>
        <dbReference type="Google" id="ProtNLM"/>
    </source>
</evidence>
<evidence type="ECO:0000313" key="3">
    <source>
        <dbReference type="Proteomes" id="UP000003374"/>
    </source>
</evidence>
<comment type="caution">
    <text evidence="2">The sequence shown here is derived from an EMBL/GenBank/DDBJ whole genome shotgun (WGS) entry which is preliminary data.</text>
</comment>
<dbReference type="EMBL" id="AAOF01000008">
    <property type="protein sequence ID" value="EAR21496.1"/>
    <property type="molecule type" value="Genomic_DNA"/>
</dbReference>
<feature type="transmembrane region" description="Helical" evidence="1">
    <location>
        <begin position="14"/>
        <end position="31"/>
    </location>
</feature>
<evidence type="ECO:0000256" key="1">
    <source>
        <dbReference type="SAM" id="Phobius"/>
    </source>
</evidence>
<dbReference type="Proteomes" id="UP000003374">
    <property type="component" value="Unassembled WGS sequence"/>
</dbReference>
<keyword evidence="1" id="KW-1133">Transmembrane helix</keyword>
<evidence type="ECO:0000313" key="2">
    <source>
        <dbReference type="EMBL" id="EAR21496.1"/>
    </source>
</evidence>
<sequence length="32" mass="3800">MKHFRRIATRYEKLASRFSAFVVLVAAFIWLA</sequence>
<keyword evidence="3" id="KW-1185">Reference proteome</keyword>
<organism evidence="2 3">
    <name type="scientific">Nitrococcus mobilis Nb-231</name>
    <dbReference type="NCBI Taxonomy" id="314278"/>
    <lineage>
        <taxon>Bacteria</taxon>
        <taxon>Pseudomonadati</taxon>
        <taxon>Pseudomonadota</taxon>
        <taxon>Gammaproteobacteria</taxon>
        <taxon>Chromatiales</taxon>
        <taxon>Ectothiorhodospiraceae</taxon>
        <taxon>Nitrococcus</taxon>
    </lineage>
</organism>
<dbReference type="AlphaFoldDB" id="A4BS17"/>
<proteinExistence type="predicted"/>
<name>A4BS17_9GAMM</name>
<protein>
    <recommendedName>
        <fullName evidence="4">Transposase</fullName>
    </recommendedName>
</protein>
<gene>
    <name evidence="2" type="ORF">NB231_01259</name>
</gene>
<keyword evidence="1" id="KW-0812">Transmembrane</keyword>
<reference evidence="2 3" key="1">
    <citation type="submission" date="2006-02" db="EMBL/GenBank/DDBJ databases">
        <authorList>
            <person name="Waterbury J."/>
            <person name="Ferriera S."/>
            <person name="Johnson J."/>
            <person name="Kravitz S."/>
            <person name="Halpern A."/>
            <person name="Remington K."/>
            <person name="Beeson K."/>
            <person name="Tran B."/>
            <person name="Rogers Y.-H."/>
            <person name="Friedman R."/>
            <person name="Venter J.C."/>
        </authorList>
    </citation>
    <scope>NUCLEOTIDE SEQUENCE [LARGE SCALE GENOMIC DNA]</scope>
    <source>
        <strain evidence="2 3">Nb-231</strain>
    </source>
</reference>
<dbReference type="HOGENOM" id="CLU_055261_13_4_6"/>
<accession>A4BS17</accession>
<keyword evidence="1" id="KW-0472">Membrane</keyword>